<keyword evidence="2" id="KW-1185">Reference proteome</keyword>
<dbReference type="EMBL" id="CP110428">
    <property type="protein sequence ID" value="WAQ87435.1"/>
    <property type="molecule type" value="Genomic_DNA"/>
</dbReference>
<protein>
    <submittedName>
        <fullName evidence="1">Uncharacterized protein</fullName>
    </submittedName>
</protein>
<accession>A0ABY7CRW7</accession>
<evidence type="ECO:0000313" key="1">
    <source>
        <dbReference type="EMBL" id="WAQ87435.1"/>
    </source>
</evidence>
<evidence type="ECO:0000313" key="2">
    <source>
        <dbReference type="Proteomes" id="UP001164743"/>
    </source>
</evidence>
<organism evidence="1 2">
    <name type="scientific">Puccinia triticina</name>
    <dbReference type="NCBI Taxonomy" id="208348"/>
    <lineage>
        <taxon>Eukaryota</taxon>
        <taxon>Fungi</taxon>
        <taxon>Dikarya</taxon>
        <taxon>Basidiomycota</taxon>
        <taxon>Pucciniomycotina</taxon>
        <taxon>Pucciniomycetes</taxon>
        <taxon>Pucciniales</taxon>
        <taxon>Pucciniaceae</taxon>
        <taxon>Puccinia</taxon>
    </lineage>
</organism>
<dbReference type="Proteomes" id="UP001164743">
    <property type="component" value="Chromosome 8A"/>
</dbReference>
<proteinExistence type="predicted"/>
<dbReference type="RefSeq" id="XP_053022990.1">
    <property type="nucleotide sequence ID" value="XM_053171758.1"/>
</dbReference>
<sequence>MTASMTAIGRLYSEKRVSHSPMTSRCLPVIFSRRHLQENPICRRIGYPGGYSVSRCDARGTRCTKCYITLWEDTNCHSEGSEAGAWTS</sequence>
<gene>
    <name evidence="1" type="ORF">PtA15_8A339</name>
</gene>
<name>A0ABY7CRW7_9BASI</name>
<reference evidence="1" key="1">
    <citation type="submission" date="2022-10" db="EMBL/GenBank/DDBJ databases">
        <title>Puccinia triticina Genome sequencing and assembly.</title>
        <authorList>
            <person name="Li C."/>
        </authorList>
    </citation>
    <scope>NUCLEOTIDE SEQUENCE</scope>
    <source>
        <strain evidence="1">Pt15</strain>
    </source>
</reference>
<dbReference type="GeneID" id="77812653"/>